<evidence type="ECO:0000313" key="2">
    <source>
        <dbReference type="Proteomes" id="UP001152759"/>
    </source>
</evidence>
<dbReference type="AlphaFoldDB" id="A0A9P0ALJ6"/>
<protein>
    <submittedName>
        <fullName evidence="1">Uncharacterized protein</fullName>
    </submittedName>
</protein>
<sequence length="160" mass="17930">MFADRVKLNGSGIDTERLQSILACSVGLTASPIACVTGGWLDNPSTYLMVESERNTRISYRNALETLPELHKKLFYYALPSMTIKNDEEHVIRVENMILKQSGNKMEFTPTNKSLLLRFNGKPNCLATPIVLGAVYKPNFVNDTVRYTTIKPSTLGQIRC</sequence>
<organism evidence="1 2">
    <name type="scientific">Bemisia tabaci</name>
    <name type="common">Sweetpotato whitefly</name>
    <name type="synonym">Aleurodes tabaci</name>
    <dbReference type="NCBI Taxonomy" id="7038"/>
    <lineage>
        <taxon>Eukaryota</taxon>
        <taxon>Metazoa</taxon>
        <taxon>Ecdysozoa</taxon>
        <taxon>Arthropoda</taxon>
        <taxon>Hexapoda</taxon>
        <taxon>Insecta</taxon>
        <taxon>Pterygota</taxon>
        <taxon>Neoptera</taxon>
        <taxon>Paraneoptera</taxon>
        <taxon>Hemiptera</taxon>
        <taxon>Sternorrhyncha</taxon>
        <taxon>Aleyrodoidea</taxon>
        <taxon>Aleyrodidae</taxon>
        <taxon>Aleyrodinae</taxon>
        <taxon>Bemisia</taxon>
    </lineage>
</organism>
<dbReference type="EMBL" id="OU963868">
    <property type="protein sequence ID" value="CAH0393278.1"/>
    <property type="molecule type" value="Genomic_DNA"/>
</dbReference>
<proteinExistence type="predicted"/>
<dbReference type="Proteomes" id="UP001152759">
    <property type="component" value="Chromosome 7"/>
</dbReference>
<name>A0A9P0ALJ6_BEMTA</name>
<keyword evidence="2" id="KW-1185">Reference proteome</keyword>
<accession>A0A9P0ALJ6</accession>
<reference evidence="1" key="1">
    <citation type="submission" date="2021-12" db="EMBL/GenBank/DDBJ databases">
        <authorList>
            <person name="King R."/>
        </authorList>
    </citation>
    <scope>NUCLEOTIDE SEQUENCE</scope>
</reference>
<evidence type="ECO:0000313" key="1">
    <source>
        <dbReference type="EMBL" id="CAH0393278.1"/>
    </source>
</evidence>
<gene>
    <name evidence="1" type="ORF">BEMITA_LOCUS11700</name>
</gene>